<dbReference type="PRINTS" id="PR00669">
    <property type="entry name" value="INHIBINA"/>
</dbReference>
<dbReference type="CDD" id="cd13752">
    <property type="entry name" value="TGF_beta_INHB"/>
    <property type="match status" value="1"/>
</dbReference>
<dbReference type="FunFam" id="2.10.90.10:FF:000001">
    <property type="entry name" value="Bone morphogenetic protein 4"/>
    <property type="match status" value="1"/>
</dbReference>
<dbReference type="FunCoup" id="E2AI45">
    <property type="interactions" value="43"/>
</dbReference>
<dbReference type="SUPFAM" id="SSF57501">
    <property type="entry name" value="Cystine-knot cytokines"/>
    <property type="match status" value="1"/>
</dbReference>
<dbReference type="GO" id="GO:0005615">
    <property type="term" value="C:extracellular space"/>
    <property type="evidence" value="ECO:0007669"/>
    <property type="project" value="TreeGrafter"/>
</dbReference>
<dbReference type="AlphaFoldDB" id="E2AI45"/>
<sequence length="404" mass="46162">MHLLKQFVIILLAGGIMADWSNMTNPLMKVWYTFLPHSSSESLVSKENDCVDCAQNKVSIIDPDLFLTELRVEYVKQQILKKLRLSKPPDVSMPLSTLPKPLINGNVLELRPGAPPEEKTEHFYGKTNRIIVFPNEGVADSMKYRQSWNHITDFNLAACFTFYLPNEMLYVDVTSAELWFYKEQVENDDELNQTFVLSELDHWDLGGSFEKNIILAIFETDIKEGWVKIDVKFIVKKWISRLRLKHAIQIACTTCSTDYDVAPVSIEQTLKPFLVIHTEPLPQRNRPKRNSDCLPNMKDCCREDLYINFRDIGWGDWILHPSGYHAYFCRGSCSTATSLTNIGSSYNNVIMKLLTKDGSQQRSKIVPCCSPTQLAPLQLLYIDTNNTITQKTLPNMSVEACGCM</sequence>
<protein>
    <submittedName>
        <fullName evidence="11">Inhibin beta A chain</fullName>
    </submittedName>
</protein>
<gene>
    <name evidence="11" type="ORF">EAG_15267</name>
</gene>
<dbReference type="PROSITE" id="PS00250">
    <property type="entry name" value="TGF_BETA_1"/>
    <property type="match status" value="1"/>
</dbReference>
<evidence type="ECO:0000256" key="4">
    <source>
        <dbReference type="ARBA" id="ARBA00022729"/>
    </source>
</evidence>
<dbReference type="STRING" id="104421.E2AI45"/>
<evidence type="ECO:0000256" key="1">
    <source>
        <dbReference type="ARBA" id="ARBA00004613"/>
    </source>
</evidence>
<feature type="domain" description="TGF-beta family profile" evidence="10">
    <location>
        <begin position="286"/>
        <end position="404"/>
    </location>
</feature>
<dbReference type="InterPro" id="IPR001839">
    <property type="entry name" value="TGF-b_C"/>
</dbReference>
<dbReference type="InterPro" id="IPR001111">
    <property type="entry name" value="TGF-b_propeptide"/>
</dbReference>
<keyword evidence="12" id="KW-1185">Reference proteome</keyword>
<name>E2AI45_CAMFO</name>
<dbReference type="PANTHER" id="PTHR11848">
    <property type="entry name" value="TGF-BETA FAMILY"/>
    <property type="match status" value="1"/>
</dbReference>
<dbReference type="KEGG" id="cfo:105252675"/>
<evidence type="ECO:0000256" key="7">
    <source>
        <dbReference type="ARBA" id="ARBA00023180"/>
    </source>
</evidence>
<dbReference type="Proteomes" id="UP000000311">
    <property type="component" value="Unassembled WGS sequence"/>
</dbReference>
<dbReference type="Pfam" id="PF00019">
    <property type="entry name" value="TGF_beta"/>
    <property type="match status" value="1"/>
</dbReference>
<evidence type="ECO:0000259" key="10">
    <source>
        <dbReference type="PROSITE" id="PS51362"/>
    </source>
</evidence>
<evidence type="ECO:0000313" key="12">
    <source>
        <dbReference type="Proteomes" id="UP000000311"/>
    </source>
</evidence>
<reference evidence="11 12" key="1">
    <citation type="journal article" date="2010" name="Science">
        <title>Genomic comparison of the ants Camponotus floridanus and Harpegnathos saltator.</title>
        <authorList>
            <person name="Bonasio R."/>
            <person name="Zhang G."/>
            <person name="Ye C."/>
            <person name="Mutti N.S."/>
            <person name="Fang X."/>
            <person name="Qin N."/>
            <person name="Donahue G."/>
            <person name="Yang P."/>
            <person name="Li Q."/>
            <person name="Li C."/>
            <person name="Zhang P."/>
            <person name="Huang Z."/>
            <person name="Berger S.L."/>
            <person name="Reinberg D."/>
            <person name="Wang J."/>
            <person name="Liebig J."/>
        </authorList>
    </citation>
    <scope>NUCLEOTIDE SEQUENCE [LARGE SCALE GENOMIC DNA]</scope>
    <source>
        <strain evidence="12">C129</strain>
    </source>
</reference>
<dbReference type="Gene3D" id="2.10.90.10">
    <property type="entry name" value="Cystine-knot cytokines"/>
    <property type="match status" value="1"/>
</dbReference>
<keyword evidence="4 9" id="KW-0732">Signal</keyword>
<feature type="chain" id="PRO_5003157224" evidence="9">
    <location>
        <begin position="19"/>
        <end position="404"/>
    </location>
</feature>
<evidence type="ECO:0000256" key="3">
    <source>
        <dbReference type="ARBA" id="ARBA00022525"/>
    </source>
</evidence>
<evidence type="ECO:0000256" key="9">
    <source>
        <dbReference type="SAM" id="SignalP"/>
    </source>
</evidence>
<evidence type="ECO:0000313" key="11">
    <source>
        <dbReference type="EMBL" id="EFN66896.1"/>
    </source>
</evidence>
<accession>E2AI45</accession>
<dbReference type="InterPro" id="IPR017948">
    <property type="entry name" value="TGFb_CS"/>
</dbReference>
<proteinExistence type="inferred from homology"/>
<keyword evidence="3" id="KW-0964">Secreted</keyword>
<dbReference type="InParanoid" id="E2AI45"/>
<evidence type="ECO:0000256" key="5">
    <source>
        <dbReference type="ARBA" id="ARBA00023030"/>
    </source>
</evidence>
<dbReference type="Gene3D" id="2.60.120.970">
    <property type="match status" value="1"/>
</dbReference>
<dbReference type="InterPro" id="IPR015615">
    <property type="entry name" value="TGF-beta-rel"/>
</dbReference>
<comment type="similarity">
    <text evidence="2 8">Belongs to the TGF-beta family.</text>
</comment>
<dbReference type="InterPro" id="IPR029034">
    <property type="entry name" value="Cystine-knot_cytokine"/>
</dbReference>
<dbReference type="GO" id="GO:0008083">
    <property type="term" value="F:growth factor activity"/>
    <property type="evidence" value="ECO:0007669"/>
    <property type="project" value="UniProtKB-KW"/>
</dbReference>
<dbReference type="PANTHER" id="PTHR11848:SF298">
    <property type="entry name" value="DAWDLE, ISOFORM A"/>
    <property type="match status" value="1"/>
</dbReference>
<dbReference type="SMART" id="SM00204">
    <property type="entry name" value="TGFB"/>
    <property type="match status" value="1"/>
</dbReference>
<dbReference type="OrthoDB" id="6516235at2759"/>
<keyword evidence="5 8" id="KW-0339">Growth factor</keyword>
<feature type="signal peptide" evidence="9">
    <location>
        <begin position="1"/>
        <end position="18"/>
    </location>
</feature>
<dbReference type="PROSITE" id="PS51362">
    <property type="entry name" value="TGF_BETA_2"/>
    <property type="match status" value="1"/>
</dbReference>
<dbReference type="OMA" id="MAKYFIT"/>
<dbReference type="Pfam" id="PF00688">
    <property type="entry name" value="TGFb_propeptide"/>
    <property type="match status" value="1"/>
</dbReference>
<comment type="subcellular location">
    <subcellularLocation>
        <location evidence="1">Secreted</location>
    </subcellularLocation>
</comment>
<keyword evidence="6" id="KW-1015">Disulfide bond</keyword>
<keyword evidence="7" id="KW-0325">Glycoprotein</keyword>
<evidence type="ECO:0000256" key="8">
    <source>
        <dbReference type="RuleBase" id="RU000354"/>
    </source>
</evidence>
<organism evidence="12">
    <name type="scientific">Camponotus floridanus</name>
    <name type="common">Florida carpenter ant</name>
    <dbReference type="NCBI Taxonomy" id="104421"/>
    <lineage>
        <taxon>Eukaryota</taxon>
        <taxon>Metazoa</taxon>
        <taxon>Ecdysozoa</taxon>
        <taxon>Arthropoda</taxon>
        <taxon>Hexapoda</taxon>
        <taxon>Insecta</taxon>
        <taxon>Pterygota</taxon>
        <taxon>Neoptera</taxon>
        <taxon>Endopterygota</taxon>
        <taxon>Hymenoptera</taxon>
        <taxon>Apocrita</taxon>
        <taxon>Aculeata</taxon>
        <taxon>Formicoidea</taxon>
        <taxon>Formicidae</taxon>
        <taxon>Formicinae</taxon>
        <taxon>Camponotus</taxon>
    </lineage>
</organism>
<evidence type="ECO:0000256" key="2">
    <source>
        <dbReference type="ARBA" id="ARBA00006656"/>
    </source>
</evidence>
<dbReference type="GO" id="GO:0005125">
    <property type="term" value="F:cytokine activity"/>
    <property type="evidence" value="ECO:0007669"/>
    <property type="project" value="TreeGrafter"/>
</dbReference>
<dbReference type="EMBL" id="GL439639">
    <property type="protein sequence ID" value="EFN66896.1"/>
    <property type="molecule type" value="Genomic_DNA"/>
</dbReference>
<evidence type="ECO:0000256" key="6">
    <source>
        <dbReference type="ARBA" id="ARBA00023157"/>
    </source>
</evidence>